<dbReference type="CDD" id="cd07377">
    <property type="entry name" value="WHTH_GntR"/>
    <property type="match status" value="1"/>
</dbReference>
<gene>
    <name evidence="5" type="primary">ybgA</name>
    <name evidence="5" type="ORF">APU01nite_17150</name>
    <name evidence="6" type="ORF">SAMN04488100_12129</name>
</gene>
<dbReference type="Pfam" id="PF00392">
    <property type="entry name" value="GntR"/>
    <property type="match status" value="1"/>
</dbReference>
<dbReference type="PANTHER" id="PTHR44846:SF1">
    <property type="entry name" value="MANNOSYL-D-GLYCERATE TRANSPORT_METABOLISM SYSTEM REPRESSOR MNGR-RELATED"/>
    <property type="match status" value="1"/>
</dbReference>
<evidence type="ECO:0000313" key="6">
    <source>
        <dbReference type="EMBL" id="SEM03269.1"/>
    </source>
</evidence>
<accession>A0A1H7V2K2</accession>
<proteinExistence type="predicted"/>
<evidence type="ECO:0000313" key="5">
    <source>
        <dbReference type="EMBL" id="GEK89676.1"/>
    </source>
</evidence>
<dbReference type="SMART" id="SM00345">
    <property type="entry name" value="HTH_GNTR"/>
    <property type="match status" value="1"/>
</dbReference>
<dbReference type="SUPFAM" id="SSF46785">
    <property type="entry name" value="Winged helix' DNA-binding domain"/>
    <property type="match status" value="1"/>
</dbReference>
<feature type="domain" description="HTH gntR-type" evidence="4">
    <location>
        <begin position="3"/>
        <end position="71"/>
    </location>
</feature>
<dbReference type="InterPro" id="IPR036390">
    <property type="entry name" value="WH_DNA-bd_sf"/>
</dbReference>
<dbReference type="PRINTS" id="PR00035">
    <property type="entry name" value="HTHGNTR"/>
</dbReference>
<dbReference type="AlphaFoldDB" id="A0A1H7V2K2"/>
<dbReference type="Gene3D" id="1.10.10.10">
    <property type="entry name" value="Winged helix-like DNA-binding domain superfamily/Winged helix DNA-binding domain"/>
    <property type="match status" value="1"/>
</dbReference>
<dbReference type="EMBL" id="FOBL01000021">
    <property type="protein sequence ID" value="SEM03269.1"/>
    <property type="molecule type" value="Genomic_DNA"/>
</dbReference>
<dbReference type="SMART" id="SM00866">
    <property type="entry name" value="UTRA"/>
    <property type="match status" value="1"/>
</dbReference>
<dbReference type="SUPFAM" id="SSF64288">
    <property type="entry name" value="Chorismate lyase-like"/>
    <property type="match status" value="1"/>
</dbReference>
<dbReference type="Pfam" id="PF07702">
    <property type="entry name" value="UTRA"/>
    <property type="match status" value="1"/>
</dbReference>
<evidence type="ECO:0000256" key="3">
    <source>
        <dbReference type="ARBA" id="ARBA00023163"/>
    </source>
</evidence>
<dbReference type="EMBL" id="BJUX01000020">
    <property type="protein sequence ID" value="GEK89676.1"/>
    <property type="molecule type" value="Genomic_DNA"/>
</dbReference>
<evidence type="ECO:0000313" key="7">
    <source>
        <dbReference type="Proteomes" id="UP000198548"/>
    </source>
</evidence>
<dbReference type="Gene3D" id="3.40.1410.10">
    <property type="entry name" value="Chorismate lyase-like"/>
    <property type="match status" value="1"/>
</dbReference>
<dbReference type="Proteomes" id="UP000198548">
    <property type="component" value="Unassembled WGS sequence"/>
</dbReference>
<dbReference type="GO" id="GO:0045892">
    <property type="term" value="P:negative regulation of DNA-templated transcription"/>
    <property type="evidence" value="ECO:0007669"/>
    <property type="project" value="TreeGrafter"/>
</dbReference>
<dbReference type="InterPro" id="IPR011663">
    <property type="entry name" value="UTRA"/>
</dbReference>
<dbReference type="InterPro" id="IPR036388">
    <property type="entry name" value="WH-like_DNA-bd_sf"/>
</dbReference>
<dbReference type="InterPro" id="IPR028978">
    <property type="entry name" value="Chorismate_lyase_/UTRA_dom_sf"/>
</dbReference>
<dbReference type="GO" id="GO:0003700">
    <property type="term" value="F:DNA-binding transcription factor activity"/>
    <property type="evidence" value="ECO:0007669"/>
    <property type="project" value="InterPro"/>
</dbReference>
<evidence type="ECO:0000259" key="4">
    <source>
        <dbReference type="PROSITE" id="PS50949"/>
    </source>
</evidence>
<dbReference type="PROSITE" id="PS50949">
    <property type="entry name" value="HTH_GNTR"/>
    <property type="match status" value="1"/>
</dbReference>
<keyword evidence="3" id="KW-0804">Transcription</keyword>
<dbReference type="InterPro" id="IPR050679">
    <property type="entry name" value="Bact_HTH_transcr_reg"/>
</dbReference>
<protein>
    <submittedName>
        <fullName evidence="6">GntR family transcriptional regulator</fullName>
    </submittedName>
    <submittedName>
        <fullName evidence="5">HTH-type transcriptional regulator YbgA</fullName>
    </submittedName>
</protein>
<dbReference type="FunFam" id="1.10.10.10:FF:000079">
    <property type="entry name" value="GntR family transcriptional regulator"/>
    <property type="match status" value="1"/>
</dbReference>
<dbReference type="RefSeq" id="WP_218142359.1">
    <property type="nucleotide sequence ID" value="NZ_BJUX01000020.1"/>
</dbReference>
<evidence type="ECO:0000256" key="2">
    <source>
        <dbReference type="ARBA" id="ARBA00023125"/>
    </source>
</evidence>
<name>A0A1H7V2K2_9LACT</name>
<keyword evidence="2" id="KW-0238">DNA-binding</keyword>
<reference evidence="6 7" key="1">
    <citation type="submission" date="2016-10" db="EMBL/GenBank/DDBJ databases">
        <authorList>
            <person name="de Groot N.N."/>
        </authorList>
    </citation>
    <scope>NUCLEOTIDE SEQUENCE [LARGE SCALE GENOMIC DNA]</scope>
    <source>
        <strain evidence="6 7">DSM 19182</strain>
    </source>
</reference>
<evidence type="ECO:0000313" key="8">
    <source>
        <dbReference type="Proteomes" id="UP000321425"/>
    </source>
</evidence>
<organism evidence="6 7">
    <name type="scientific">Alkalibacterium putridalgicola</name>
    <dbReference type="NCBI Taxonomy" id="426703"/>
    <lineage>
        <taxon>Bacteria</taxon>
        <taxon>Bacillati</taxon>
        <taxon>Bacillota</taxon>
        <taxon>Bacilli</taxon>
        <taxon>Lactobacillales</taxon>
        <taxon>Carnobacteriaceae</taxon>
        <taxon>Alkalibacterium</taxon>
    </lineage>
</organism>
<dbReference type="Proteomes" id="UP000321425">
    <property type="component" value="Unassembled WGS sequence"/>
</dbReference>
<dbReference type="GO" id="GO:0003677">
    <property type="term" value="F:DNA binding"/>
    <property type="evidence" value="ECO:0007669"/>
    <property type="project" value="UniProtKB-KW"/>
</dbReference>
<keyword evidence="1" id="KW-0805">Transcription regulation</keyword>
<dbReference type="PANTHER" id="PTHR44846">
    <property type="entry name" value="MANNOSYL-D-GLYCERATE TRANSPORT/METABOLISM SYSTEM REPRESSOR MNGR-RELATED"/>
    <property type="match status" value="1"/>
</dbReference>
<dbReference type="STRING" id="426703.SAMN04488100_12129"/>
<evidence type="ECO:0000256" key="1">
    <source>
        <dbReference type="ARBA" id="ARBA00023015"/>
    </source>
</evidence>
<dbReference type="InterPro" id="IPR000524">
    <property type="entry name" value="Tscrpt_reg_HTH_GntR"/>
</dbReference>
<sequence length="239" mass="27599">MKKSLHAFIKEELIDRIKTGVYKVGDQFPTENELCKEFNVSRTTVRMALTQLVQEGYLIRQRGKGSFVAEPKVNQTLSNTDDRFTQQLQAQGRKGKITLQKIEVVPAKDTQQKRFNIPENAPIQKIKRTRSANDEVTQYEVACVPWDVAPGLTKEQLENSLYSTLKDTYNISIHKTTEIVEITLADKDISHYLECEVGLPCFYIETVAEDKDGRVIEFSRSYFRGDKTSFRIERFYQDN</sequence>
<reference evidence="5 8" key="2">
    <citation type="submission" date="2019-07" db="EMBL/GenBank/DDBJ databases">
        <title>Whole genome shotgun sequence of Alkalibacterium putridalgicola NBRC 103243.</title>
        <authorList>
            <person name="Hosoyama A."/>
            <person name="Uohara A."/>
            <person name="Ohji S."/>
            <person name="Ichikawa N."/>
        </authorList>
    </citation>
    <scope>NUCLEOTIDE SEQUENCE [LARGE SCALE GENOMIC DNA]</scope>
    <source>
        <strain evidence="5 8">NBRC 103243</strain>
    </source>
</reference>
<keyword evidence="8" id="KW-1185">Reference proteome</keyword>